<dbReference type="CDD" id="cd00167">
    <property type="entry name" value="SANT"/>
    <property type="match status" value="2"/>
</dbReference>
<feature type="compositionally biased region" description="Polar residues" evidence="4">
    <location>
        <begin position="30"/>
        <end position="42"/>
    </location>
</feature>
<dbReference type="InterPro" id="IPR009057">
    <property type="entry name" value="Homeodomain-like_sf"/>
</dbReference>
<organism evidence="7 8">
    <name type="scientific">Cutaneotrichosporon spelunceum</name>
    <dbReference type="NCBI Taxonomy" id="1672016"/>
    <lineage>
        <taxon>Eukaryota</taxon>
        <taxon>Fungi</taxon>
        <taxon>Dikarya</taxon>
        <taxon>Basidiomycota</taxon>
        <taxon>Agaricomycotina</taxon>
        <taxon>Tremellomycetes</taxon>
        <taxon>Trichosporonales</taxon>
        <taxon>Trichosporonaceae</taxon>
        <taxon>Cutaneotrichosporon</taxon>
    </lineage>
</organism>
<dbReference type="Gene3D" id="1.10.10.60">
    <property type="entry name" value="Homeodomain-like"/>
    <property type="match status" value="2"/>
</dbReference>
<feature type="compositionally biased region" description="Pro residues" evidence="4">
    <location>
        <begin position="164"/>
        <end position="174"/>
    </location>
</feature>
<evidence type="ECO:0000313" key="8">
    <source>
        <dbReference type="Proteomes" id="UP001222932"/>
    </source>
</evidence>
<dbReference type="GO" id="GO:0003700">
    <property type="term" value="F:DNA-binding transcription factor activity"/>
    <property type="evidence" value="ECO:0007669"/>
    <property type="project" value="TreeGrafter"/>
</dbReference>
<dbReference type="Proteomes" id="UP001222932">
    <property type="component" value="Unassembled WGS sequence"/>
</dbReference>
<protein>
    <recommendedName>
        <fullName evidence="9">DNA-binding protein REB1</fullName>
    </recommendedName>
</protein>
<dbReference type="PROSITE" id="PS50090">
    <property type="entry name" value="MYB_LIKE"/>
    <property type="match status" value="2"/>
</dbReference>
<dbReference type="SMART" id="SM00717">
    <property type="entry name" value="SANT"/>
    <property type="match status" value="2"/>
</dbReference>
<accession>A0AAD3TZK2</accession>
<feature type="compositionally biased region" description="Basic residues" evidence="4">
    <location>
        <begin position="542"/>
        <end position="552"/>
    </location>
</feature>
<reference evidence="7" key="1">
    <citation type="journal article" date="2023" name="BMC Genomics">
        <title>Chromosome-level genome assemblies of Cutaneotrichosporon spp. (Trichosporonales, Basidiomycota) reveal imbalanced evolution between nucleotide sequences and chromosome synteny.</title>
        <authorList>
            <person name="Kobayashi Y."/>
            <person name="Kayamori A."/>
            <person name="Aoki K."/>
            <person name="Shiwa Y."/>
            <person name="Matsutani M."/>
            <person name="Fujita N."/>
            <person name="Sugita T."/>
            <person name="Iwasaki W."/>
            <person name="Tanaka N."/>
            <person name="Takashima M."/>
        </authorList>
    </citation>
    <scope>NUCLEOTIDE SEQUENCE</scope>
    <source>
        <strain evidence="7">HIS016</strain>
    </source>
</reference>
<feature type="region of interest" description="Disordered" evidence="4">
    <location>
        <begin position="527"/>
        <end position="552"/>
    </location>
</feature>
<feature type="compositionally biased region" description="Low complexity" evidence="4">
    <location>
        <begin position="528"/>
        <end position="541"/>
    </location>
</feature>
<proteinExistence type="predicted"/>
<evidence type="ECO:0000256" key="3">
    <source>
        <dbReference type="ARBA" id="ARBA00023242"/>
    </source>
</evidence>
<comment type="subcellular location">
    <subcellularLocation>
        <location evidence="1">Nucleus</location>
    </subcellularLocation>
</comment>
<sequence>MSRTPAPSGASPGPHTPKTPQRYGKRNRSRATTLDLASSVSPSGFELSRIDNALAPSPDATPLPRRHQYKSKWAERKSTLSNEFIDDSSEEEADEPKVADVRLERVALQEESGAGSEAESEQELPPYPPTDPIKLPPSTMPPGAFEDEVSSEDTETYSDDELPAYPPTEPIKPPPCTMPLVAVSQVSDLPDIVQVKGKRRHRMTDAEYEIFLRKQVASKEDAEELLSSRWLSPDDIRRLEATGLITIMRGKFLEAEKRAMREHLTTFQAVHKMSDQDLVDLIMSKGRFVERSPYPTFWYELAAEVPGRPVKSVVEATKRMYDPRARKGLWLPSEDRALLKAQDMFPNSWTRISEAVDRSEHDCRDRWRELRDVRTRAVGPWSAEEETALRKAVAAACAAAGRDPADGVPWDDVVERMGRKRTAMQCRQKWKGRLVSGSYTSPGPHNARLDRRRMIRRLREMAYDHEADIKWTDVTQGWAVRPALLKNTWSLLRRRVSTERSEMPLSDLLDKIEAGLDAVDAAIGESGASRSATKRAATTLSRAKRMKTKAAN</sequence>
<dbReference type="PANTHER" id="PTHR46380:SF2">
    <property type="entry name" value="CYCLIN-D-BINDING MYB-LIKE TRANSCRIPTION FACTOR 1"/>
    <property type="match status" value="1"/>
</dbReference>
<keyword evidence="3" id="KW-0539">Nucleus</keyword>
<dbReference type="SUPFAM" id="SSF46689">
    <property type="entry name" value="Homeodomain-like"/>
    <property type="match status" value="2"/>
</dbReference>
<evidence type="ECO:0000259" key="5">
    <source>
        <dbReference type="PROSITE" id="PS50090"/>
    </source>
</evidence>
<dbReference type="InterPro" id="IPR017930">
    <property type="entry name" value="Myb_dom"/>
</dbReference>
<feature type="domain" description="HTH myb-type" evidence="6">
    <location>
        <begin position="322"/>
        <end position="375"/>
    </location>
</feature>
<evidence type="ECO:0000256" key="2">
    <source>
        <dbReference type="ARBA" id="ARBA00023125"/>
    </source>
</evidence>
<evidence type="ECO:0000256" key="1">
    <source>
        <dbReference type="ARBA" id="ARBA00004123"/>
    </source>
</evidence>
<evidence type="ECO:0000256" key="4">
    <source>
        <dbReference type="SAM" id="MobiDB-lite"/>
    </source>
</evidence>
<reference evidence="7" key="2">
    <citation type="submission" date="2023-06" db="EMBL/GenBank/DDBJ databases">
        <authorList>
            <person name="Kobayashi Y."/>
            <person name="Kayamori A."/>
            <person name="Aoki K."/>
            <person name="Shiwa Y."/>
            <person name="Fujita N."/>
            <person name="Sugita T."/>
            <person name="Iwasaki W."/>
            <person name="Tanaka N."/>
            <person name="Takashima M."/>
        </authorList>
    </citation>
    <scope>NUCLEOTIDE SEQUENCE</scope>
    <source>
        <strain evidence="7">HIS016</strain>
    </source>
</reference>
<comment type="caution">
    <text evidence="7">The sequence shown here is derived from an EMBL/GenBank/DDBJ whole genome shotgun (WGS) entry which is preliminary data.</text>
</comment>
<feature type="region of interest" description="Disordered" evidence="4">
    <location>
        <begin position="1"/>
        <end position="174"/>
    </location>
</feature>
<dbReference type="PANTHER" id="PTHR46380">
    <property type="entry name" value="CYCLIN-D-BINDING MYB-LIKE TRANSCRIPTION FACTOR 1"/>
    <property type="match status" value="1"/>
</dbReference>
<gene>
    <name evidence="7" type="primary">REB1</name>
    <name evidence="7" type="ORF">CspeluHIS016_0802640</name>
</gene>
<evidence type="ECO:0000313" key="7">
    <source>
        <dbReference type="EMBL" id="GMK59658.1"/>
    </source>
</evidence>
<evidence type="ECO:0000259" key="6">
    <source>
        <dbReference type="PROSITE" id="PS51294"/>
    </source>
</evidence>
<dbReference type="EMBL" id="BTCM01000008">
    <property type="protein sequence ID" value="GMK59658.1"/>
    <property type="molecule type" value="Genomic_DNA"/>
</dbReference>
<dbReference type="PROSITE" id="PS51294">
    <property type="entry name" value="HTH_MYB"/>
    <property type="match status" value="1"/>
</dbReference>
<name>A0AAD3TZK2_9TREE</name>
<feature type="compositionally biased region" description="Acidic residues" evidence="4">
    <location>
        <begin position="84"/>
        <end position="94"/>
    </location>
</feature>
<dbReference type="AlphaFoldDB" id="A0AAD3TZK2"/>
<feature type="compositionally biased region" description="Acidic residues" evidence="4">
    <location>
        <begin position="145"/>
        <end position="162"/>
    </location>
</feature>
<feature type="compositionally biased region" description="Pro residues" evidence="4">
    <location>
        <begin position="125"/>
        <end position="140"/>
    </location>
</feature>
<keyword evidence="2" id="KW-0238">DNA-binding</keyword>
<dbReference type="GO" id="GO:0005634">
    <property type="term" value="C:nucleus"/>
    <property type="evidence" value="ECO:0007669"/>
    <property type="project" value="UniProtKB-SubCell"/>
</dbReference>
<feature type="domain" description="Myb-like" evidence="5">
    <location>
        <begin position="379"/>
        <end position="434"/>
    </location>
</feature>
<dbReference type="InterPro" id="IPR001005">
    <property type="entry name" value="SANT/Myb"/>
</dbReference>
<dbReference type="GO" id="GO:0000976">
    <property type="term" value="F:transcription cis-regulatory region binding"/>
    <property type="evidence" value="ECO:0007669"/>
    <property type="project" value="TreeGrafter"/>
</dbReference>
<evidence type="ECO:0008006" key="9">
    <source>
        <dbReference type="Google" id="ProtNLM"/>
    </source>
</evidence>
<dbReference type="Pfam" id="PF13921">
    <property type="entry name" value="Myb_DNA-bind_6"/>
    <property type="match status" value="1"/>
</dbReference>
<dbReference type="InterPro" id="IPR051651">
    <property type="entry name" value="DMTF1_DNA-bind_reg"/>
</dbReference>
<keyword evidence="8" id="KW-1185">Reference proteome</keyword>
<feature type="domain" description="Myb-like" evidence="5">
    <location>
        <begin position="322"/>
        <end position="371"/>
    </location>
</feature>
<feature type="compositionally biased region" description="Basic and acidic residues" evidence="4">
    <location>
        <begin position="95"/>
        <end position="108"/>
    </location>
</feature>